<evidence type="ECO:0000256" key="9">
    <source>
        <dbReference type="ARBA" id="ARBA00023224"/>
    </source>
</evidence>
<feature type="domain" description="G-protein coupled receptors family 1 profile" evidence="12">
    <location>
        <begin position="69"/>
        <end position="319"/>
    </location>
</feature>
<sequence length="379" mass="42449">MNVNVTCSNTSWANITSNQSASGNISACTEATVQSAMALDPYAVYEEFYKVAFGSSIFIVVVSLATILANGLLLFVVHVDPLKIFRNPTTYFLIGLAIVDLLTALVQEPVSATCFMFAYFKHPLKKRCRLAMYVVTYFSAFSITASFLIVFAFTVTQYIVVSSPLRYGRLVTKTKVMVSVVVIYLYSATFWCLPLMGVSPYVQSIIDLFVHMYLLTVITIAIYILLHLAIGKKMAVANSLQGRTGAQVSGKHVQVQRNFVRVNFMLIVVLIVCATPAAVLWTVRLFMDNPDVPSAKTLIANLMVDNLLYVKFLLDPFVYAWRMVKYRESFYKSVRRRHSDKNPEDGTRRETLHAEESTSLSTPSNASMITLLSFKSLEK</sequence>
<feature type="transmembrane region" description="Helical" evidence="11">
    <location>
        <begin position="130"/>
        <end position="155"/>
    </location>
</feature>
<dbReference type="EMBL" id="MU827340">
    <property type="protein sequence ID" value="KAJ7353812.1"/>
    <property type="molecule type" value="Genomic_DNA"/>
</dbReference>
<dbReference type="GO" id="GO:0005886">
    <property type="term" value="C:plasma membrane"/>
    <property type="evidence" value="ECO:0007669"/>
    <property type="project" value="UniProtKB-SubCell"/>
</dbReference>
<evidence type="ECO:0000313" key="13">
    <source>
        <dbReference type="EMBL" id="KAJ7353812.1"/>
    </source>
</evidence>
<evidence type="ECO:0000256" key="5">
    <source>
        <dbReference type="ARBA" id="ARBA00023040"/>
    </source>
</evidence>
<evidence type="ECO:0000259" key="12">
    <source>
        <dbReference type="PROSITE" id="PS50262"/>
    </source>
</evidence>
<gene>
    <name evidence="13" type="ORF">OS493_032085</name>
</gene>
<comment type="caution">
    <text evidence="13">The sequence shown here is derived from an EMBL/GenBank/DDBJ whole genome shotgun (WGS) entry which is preliminary data.</text>
</comment>
<feature type="transmembrane region" description="Helical" evidence="11">
    <location>
        <begin position="307"/>
        <end position="324"/>
    </location>
</feature>
<keyword evidence="8" id="KW-0325">Glycoprotein</keyword>
<evidence type="ECO:0000256" key="7">
    <source>
        <dbReference type="ARBA" id="ARBA00023170"/>
    </source>
</evidence>
<dbReference type="InterPro" id="IPR000276">
    <property type="entry name" value="GPCR_Rhodpsn"/>
</dbReference>
<name>A0A9W9YJN2_9CNID</name>
<accession>A0A9W9YJN2</accession>
<comment type="subcellular location">
    <subcellularLocation>
        <location evidence="1">Cell membrane</location>
        <topology evidence="1">Multi-pass membrane protein</topology>
    </subcellularLocation>
</comment>
<evidence type="ECO:0000256" key="2">
    <source>
        <dbReference type="ARBA" id="ARBA00022475"/>
    </source>
</evidence>
<feature type="transmembrane region" description="Helical" evidence="11">
    <location>
        <begin position="91"/>
        <end position="118"/>
    </location>
</feature>
<keyword evidence="9" id="KW-0807">Transducer</keyword>
<feature type="compositionally biased region" description="Basic and acidic residues" evidence="10">
    <location>
        <begin position="340"/>
        <end position="356"/>
    </location>
</feature>
<dbReference type="Pfam" id="PF00001">
    <property type="entry name" value="7tm_1"/>
    <property type="match status" value="1"/>
</dbReference>
<dbReference type="PROSITE" id="PS50262">
    <property type="entry name" value="G_PROTEIN_RECEP_F1_2"/>
    <property type="match status" value="1"/>
</dbReference>
<keyword evidence="4 11" id="KW-1133">Transmembrane helix</keyword>
<dbReference type="Proteomes" id="UP001163046">
    <property type="component" value="Unassembled WGS sequence"/>
</dbReference>
<dbReference type="AlphaFoldDB" id="A0A9W9YJN2"/>
<organism evidence="13 14">
    <name type="scientific">Desmophyllum pertusum</name>
    <dbReference type="NCBI Taxonomy" id="174260"/>
    <lineage>
        <taxon>Eukaryota</taxon>
        <taxon>Metazoa</taxon>
        <taxon>Cnidaria</taxon>
        <taxon>Anthozoa</taxon>
        <taxon>Hexacorallia</taxon>
        <taxon>Scleractinia</taxon>
        <taxon>Caryophylliina</taxon>
        <taxon>Caryophylliidae</taxon>
        <taxon>Desmophyllum</taxon>
    </lineage>
</organism>
<dbReference type="OrthoDB" id="5985578at2759"/>
<dbReference type="InterPro" id="IPR017452">
    <property type="entry name" value="GPCR_Rhodpsn_7TM"/>
</dbReference>
<dbReference type="SUPFAM" id="SSF81321">
    <property type="entry name" value="Family A G protein-coupled receptor-like"/>
    <property type="match status" value="1"/>
</dbReference>
<evidence type="ECO:0000313" key="14">
    <source>
        <dbReference type="Proteomes" id="UP001163046"/>
    </source>
</evidence>
<keyword evidence="6 11" id="KW-0472">Membrane</keyword>
<keyword evidence="2" id="KW-1003">Cell membrane</keyword>
<proteinExistence type="predicted"/>
<dbReference type="PRINTS" id="PR00237">
    <property type="entry name" value="GPCRRHODOPSN"/>
</dbReference>
<feature type="region of interest" description="Disordered" evidence="10">
    <location>
        <begin position="337"/>
        <end position="363"/>
    </location>
</feature>
<keyword evidence="3 11" id="KW-0812">Transmembrane</keyword>
<dbReference type="PANTHER" id="PTHR24246:SF27">
    <property type="entry name" value="ADENOSINE RECEPTOR, ISOFORM A"/>
    <property type="match status" value="1"/>
</dbReference>
<keyword evidence="5" id="KW-0297">G-protein coupled receptor</keyword>
<evidence type="ECO:0000256" key="4">
    <source>
        <dbReference type="ARBA" id="ARBA00022989"/>
    </source>
</evidence>
<protein>
    <recommendedName>
        <fullName evidence="12">G-protein coupled receptors family 1 profile domain-containing protein</fullName>
    </recommendedName>
</protein>
<evidence type="ECO:0000256" key="8">
    <source>
        <dbReference type="ARBA" id="ARBA00023180"/>
    </source>
</evidence>
<reference evidence="13" key="1">
    <citation type="submission" date="2023-01" db="EMBL/GenBank/DDBJ databases">
        <title>Genome assembly of the deep-sea coral Lophelia pertusa.</title>
        <authorList>
            <person name="Herrera S."/>
            <person name="Cordes E."/>
        </authorList>
    </citation>
    <scope>NUCLEOTIDE SEQUENCE</scope>
    <source>
        <strain evidence="13">USNM1676648</strain>
        <tissue evidence="13">Polyp</tissue>
    </source>
</reference>
<keyword evidence="14" id="KW-1185">Reference proteome</keyword>
<evidence type="ECO:0000256" key="10">
    <source>
        <dbReference type="SAM" id="MobiDB-lite"/>
    </source>
</evidence>
<feature type="transmembrane region" description="Helical" evidence="11">
    <location>
        <begin position="176"/>
        <end position="196"/>
    </location>
</feature>
<dbReference type="PANTHER" id="PTHR24246">
    <property type="entry name" value="OLFACTORY RECEPTOR AND ADENOSINE RECEPTOR"/>
    <property type="match status" value="1"/>
</dbReference>
<dbReference type="Gene3D" id="1.20.1070.10">
    <property type="entry name" value="Rhodopsin 7-helix transmembrane proteins"/>
    <property type="match status" value="1"/>
</dbReference>
<feature type="transmembrane region" description="Helical" evidence="11">
    <location>
        <begin position="208"/>
        <end position="230"/>
    </location>
</feature>
<evidence type="ECO:0000256" key="1">
    <source>
        <dbReference type="ARBA" id="ARBA00004651"/>
    </source>
</evidence>
<dbReference type="GO" id="GO:0004930">
    <property type="term" value="F:G protein-coupled receptor activity"/>
    <property type="evidence" value="ECO:0007669"/>
    <property type="project" value="UniProtKB-KW"/>
</dbReference>
<feature type="transmembrane region" description="Helical" evidence="11">
    <location>
        <begin position="57"/>
        <end position="79"/>
    </location>
</feature>
<keyword evidence="7" id="KW-0675">Receptor</keyword>
<evidence type="ECO:0000256" key="11">
    <source>
        <dbReference type="SAM" id="Phobius"/>
    </source>
</evidence>
<evidence type="ECO:0000256" key="3">
    <source>
        <dbReference type="ARBA" id="ARBA00022692"/>
    </source>
</evidence>
<evidence type="ECO:0000256" key="6">
    <source>
        <dbReference type="ARBA" id="ARBA00023136"/>
    </source>
</evidence>
<feature type="transmembrane region" description="Helical" evidence="11">
    <location>
        <begin position="264"/>
        <end position="287"/>
    </location>
</feature>